<feature type="domain" description="Prp18" evidence="9">
    <location>
        <begin position="82"/>
        <end position="196"/>
    </location>
</feature>
<comment type="subcellular location">
    <subcellularLocation>
        <location evidence="1">Nucleus</location>
    </subcellularLocation>
</comment>
<dbReference type="PANTHER" id="PTHR13007:SF19">
    <property type="entry name" value="PRE-MRNA-SPLICING FACTOR 18"/>
    <property type="match status" value="1"/>
</dbReference>
<dbReference type="GO" id="GO:0000350">
    <property type="term" value="P:generation of catalytic spliceosome for second transesterification step"/>
    <property type="evidence" value="ECO:0007669"/>
    <property type="project" value="TreeGrafter"/>
</dbReference>
<dbReference type="Pfam" id="PF02840">
    <property type="entry name" value="Prp18"/>
    <property type="match status" value="1"/>
</dbReference>
<evidence type="ECO:0000256" key="7">
    <source>
        <dbReference type="ARBA" id="ARBA00023242"/>
    </source>
</evidence>
<dbReference type="Proteomes" id="UP000769528">
    <property type="component" value="Unassembled WGS sequence"/>
</dbReference>
<name>A0A9P8PMR7_9ASCO</name>
<evidence type="ECO:0000256" key="2">
    <source>
        <dbReference type="ARBA" id="ARBA00008137"/>
    </source>
</evidence>
<dbReference type="EMBL" id="JAEUBF010000790">
    <property type="protein sequence ID" value="KAH3674942.1"/>
    <property type="molecule type" value="Genomic_DNA"/>
</dbReference>
<evidence type="ECO:0000313" key="11">
    <source>
        <dbReference type="Proteomes" id="UP000769528"/>
    </source>
</evidence>
<dbReference type="InterPro" id="IPR039979">
    <property type="entry name" value="PRPF18"/>
</dbReference>
<proteinExistence type="inferred from homology"/>
<dbReference type="PANTHER" id="PTHR13007">
    <property type="entry name" value="PRE-MRNA SPLICING FACTOR-RELATED"/>
    <property type="match status" value="1"/>
</dbReference>
<gene>
    <name evidence="10" type="ORF">WICMUC_002962</name>
</gene>
<organism evidence="10 11">
    <name type="scientific">Wickerhamomyces mucosus</name>
    <dbReference type="NCBI Taxonomy" id="1378264"/>
    <lineage>
        <taxon>Eukaryota</taxon>
        <taxon>Fungi</taxon>
        <taxon>Dikarya</taxon>
        <taxon>Ascomycota</taxon>
        <taxon>Saccharomycotina</taxon>
        <taxon>Saccharomycetes</taxon>
        <taxon>Phaffomycetales</taxon>
        <taxon>Wickerhamomycetaceae</taxon>
        <taxon>Wickerhamomyces</taxon>
    </lineage>
</organism>
<evidence type="ECO:0000256" key="1">
    <source>
        <dbReference type="ARBA" id="ARBA00004123"/>
    </source>
</evidence>
<evidence type="ECO:0000256" key="4">
    <source>
        <dbReference type="ARBA" id="ARBA00022664"/>
    </source>
</evidence>
<evidence type="ECO:0000256" key="8">
    <source>
        <dbReference type="SAM" id="MobiDB-lite"/>
    </source>
</evidence>
<reference evidence="10" key="2">
    <citation type="submission" date="2021-01" db="EMBL/GenBank/DDBJ databases">
        <authorList>
            <person name="Schikora-Tamarit M.A."/>
        </authorList>
    </citation>
    <scope>NUCLEOTIDE SEQUENCE</scope>
    <source>
        <strain evidence="10">CBS6341</strain>
    </source>
</reference>
<keyword evidence="6" id="KW-0508">mRNA splicing</keyword>
<evidence type="ECO:0000313" key="10">
    <source>
        <dbReference type="EMBL" id="KAH3674942.1"/>
    </source>
</evidence>
<evidence type="ECO:0000256" key="3">
    <source>
        <dbReference type="ARBA" id="ARBA00018242"/>
    </source>
</evidence>
<comment type="similarity">
    <text evidence="2">Belongs to the PRP18 family.</text>
</comment>
<keyword evidence="7" id="KW-0539">Nucleus</keyword>
<dbReference type="SUPFAM" id="SSF47938">
    <property type="entry name" value="Functional domain of the splicing factor Prp18"/>
    <property type="match status" value="1"/>
</dbReference>
<dbReference type="InterPro" id="IPR004098">
    <property type="entry name" value="Prp18"/>
</dbReference>
<dbReference type="GO" id="GO:0046540">
    <property type="term" value="C:U4/U6 x U5 tri-snRNP complex"/>
    <property type="evidence" value="ECO:0007669"/>
    <property type="project" value="TreeGrafter"/>
</dbReference>
<sequence>MVVSSDIHNKRGVPVSGNELDSSKRAKVDSIPTKVIDGEETLSSSLFPEDQLITRTEIESSKISTQMKLNKIIKTILKLWESTNQSNELLLDTKKSLFPLLVQLRKSTLKENLEISLITIFYHLQHLQFTKAFQSYFELSIGNIAWPIGVINVSIHSRSNQSKLFGGKKEANIMVNDEFRKWITSIKRLITFMQNYSK</sequence>
<feature type="region of interest" description="Disordered" evidence="8">
    <location>
        <begin position="1"/>
        <end position="25"/>
    </location>
</feature>
<keyword evidence="11" id="KW-1185">Reference proteome</keyword>
<dbReference type="GO" id="GO:0005682">
    <property type="term" value="C:U5 snRNP"/>
    <property type="evidence" value="ECO:0007669"/>
    <property type="project" value="TreeGrafter"/>
</dbReference>
<comment type="caution">
    <text evidence="10">The sequence shown here is derived from an EMBL/GenBank/DDBJ whole genome shotgun (WGS) entry which is preliminary data.</text>
</comment>
<dbReference type="OrthoDB" id="10261918at2759"/>
<accession>A0A9P8PMR7</accession>
<protein>
    <recommendedName>
        <fullName evidence="3">Pre-mRNA-splicing factor 18</fullName>
    </recommendedName>
</protein>
<keyword evidence="4" id="KW-0507">mRNA processing</keyword>
<evidence type="ECO:0000256" key="6">
    <source>
        <dbReference type="ARBA" id="ARBA00023187"/>
    </source>
</evidence>
<reference evidence="10" key="1">
    <citation type="journal article" date="2021" name="Open Biol.">
        <title>Shared evolutionary footprints suggest mitochondrial oxidative damage underlies multiple complex I losses in fungi.</title>
        <authorList>
            <person name="Schikora-Tamarit M.A."/>
            <person name="Marcet-Houben M."/>
            <person name="Nosek J."/>
            <person name="Gabaldon T."/>
        </authorList>
    </citation>
    <scope>NUCLEOTIDE SEQUENCE</scope>
    <source>
        <strain evidence="10">CBS6341</strain>
    </source>
</reference>
<evidence type="ECO:0000256" key="5">
    <source>
        <dbReference type="ARBA" id="ARBA00022728"/>
    </source>
</evidence>
<keyword evidence="5" id="KW-0747">Spliceosome</keyword>
<evidence type="ECO:0000259" key="9">
    <source>
        <dbReference type="Pfam" id="PF02840"/>
    </source>
</evidence>
<dbReference type="GO" id="GO:0071021">
    <property type="term" value="C:U2-type post-spliceosomal complex"/>
    <property type="evidence" value="ECO:0007669"/>
    <property type="project" value="TreeGrafter"/>
</dbReference>
<dbReference type="Gene3D" id="1.20.940.10">
    <property type="entry name" value="Functional domain of the splicing factor Prp18"/>
    <property type="match status" value="1"/>
</dbReference>
<dbReference type="AlphaFoldDB" id="A0A9P8PMR7"/>